<dbReference type="AlphaFoldDB" id="A0A821QIK7"/>
<evidence type="ECO:0000256" key="2">
    <source>
        <dbReference type="SAM" id="Phobius"/>
    </source>
</evidence>
<dbReference type="Proteomes" id="UP000663848">
    <property type="component" value="Unassembled WGS sequence"/>
</dbReference>
<reference evidence="3" key="1">
    <citation type="submission" date="2021-02" db="EMBL/GenBank/DDBJ databases">
        <authorList>
            <person name="Nowell W R."/>
        </authorList>
    </citation>
    <scope>NUCLEOTIDE SEQUENCE</scope>
</reference>
<comment type="caution">
    <text evidence="3">The sequence shown here is derived from an EMBL/GenBank/DDBJ whole genome shotgun (WGS) entry which is preliminary data.</text>
</comment>
<feature type="region of interest" description="Disordered" evidence="1">
    <location>
        <begin position="434"/>
        <end position="475"/>
    </location>
</feature>
<gene>
    <name evidence="3" type="ORF">QYT958_LOCUS25074</name>
</gene>
<keyword evidence="2" id="KW-0812">Transmembrane</keyword>
<protein>
    <submittedName>
        <fullName evidence="3">Uncharacterized protein</fullName>
    </submittedName>
</protein>
<evidence type="ECO:0000256" key="1">
    <source>
        <dbReference type="SAM" id="MobiDB-lite"/>
    </source>
</evidence>
<evidence type="ECO:0000313" key="3">
    <source>
        <dbReference type="EMBL" id="CAF4821305.1"/>
    </source>
</evidence>
<accession>A0A821QIK7</accession>
<evidence type="ECO:0000313" key="4">
    <source>
        <dbReference type="Proteomes" id="UP000663848"/>
    </source>
</evidence>
<sequence length="491" mass="53061">MPTVYGFFPVNPISLNLASNAAWYTTVEFGNVIINNYTYLDWHVQPTLVYSNLYAALMESRHCSGPMFSSNTPIGYGNCSTRPYIGWNYTDICVTAGNYVANSSVLNYTTCQAMVNASLVANAAPAQLPQILPNLTVPLTCADSALPSSYTMCNMFSSWLGFNQSACMIYFASNMFLCSIYYDPYYAYSVALGYGLVESYQQINNNVLLTIATNYSTSTGVSYRMFESTTQLLLAVPILMSNNVSYYGCYCYCLTNMCNTNIATCSSGLGFNCSVPTFITATTTNTTVSYSTTTTTTTTTSTTFNASATTTTTTTTSTTFNASTNVTNMTTSVLLNNTSTTNSVSLNNTSTTISVALNNTSTTTGVSLNNTTSTSNSNSNTTVGSLNYTSSTSSTQSQINTSLIVGVGLAGVFFFVVVSGLIIFKTVRYCKKMPSTNKVQPEQVTPESNEPTPPNSKEQETPKKLHRPTVRTNKTVDLRNATLAEGFLQNT</sequence>
<keyword evidence="2" id="KW-0472">Membrane</keyword>
<proteinExistence type="predicted"/>
<feature type="transmembrane region" description="Helical" evidence="2">
    <location>
        <begin position="403"/>
        <end position="424"/>
    </location>
</feature>
<keyword evidence="2" id="KW-1133">Transmembrane helix</keyword>
<name>A0A821QIK7_9BILA</name>
<feature type="compositionally biased region" description="Polar residues" evidence="1">
    <location>
        <begin position="434"/>
        <end position="450"/>
    </location>
</feature>
<organism evidence="3 4">
    <name type="scientific">Rotaria socialis</name>
    <dbReference type="NCBI Taxonomy" id="392032"/>
    <lineage>
        <taxon>Eukaryota</taxon>
        <taxon>Metazoa</taxon>
        <taxon>Spiralia</taxon>
        <taxon>Gnathifera</taxon>
        <taxon>Rotifera</taxon>
        <taxon>Eurotatoria</taxon>
        <taxon>Bdelloidea</taxon>
        <taxon>Philodinida</taxon>
        <taxon>Philodinidae</taxon>
        <taxon>Rotaria</taxon>
    </lineage>
</organism>
<dbReference type="EMBL" id="CAJOBR010005551">
    <property type="protein sequence ID" value="CAF4821305.1"/>
    <property type="molecule type" value="Genomic_DNA"/>
</dbReference>